<evidence type="ECO:0000313" key="1">
    <source>
        <dbReference type="EnsemblPlants" id="TuG1812G0100004487.01.T02"/>
    </source>
</evidence>
<reference evidence="2" key="1">
    <citation type="journal article" date="2013" name="Nature">
        <title>Draft genome of the wheat A-genome progenitor Triticum urartu.</title>
        <authorList>
            <person name="Ling H.Q."/>
            <person name="Zhao S."/>
            <person name="Liu D."/>
            <person name="Wang J."/>
            <person name="Sun H."/>
            <person name="Zhang C."/>
            <person name="Fan H."/>
            <person name="Li D."/>
            <person name="Dong L."/>
            <person name="Tao Y."/>
            <person name="Gao C."/>
            <person name="Wu H."/>
            <person name="Li Y."/>
            <person name="Cui Y."/>
            <person name="Guo X."/>
            <person name="Zheng S."/>
            <person name="Wang B."/>
            <person name="Yu K."/>
            <person name="Liang Q."/>
            <person name="Yang W."/>
            <person name="Lou X."/>
            <person name="Chen J."/>
            <person name="Feng M."/>
            <person name="Jian J."/>
            <person name="Zhang X."/>
            <person name="Luo G."/>
            <person name="Jiang Y."/>
            <person name="Liu J."/>
            <person name="Wang Z."/>
            <person name="Sha Y."/>
            <person name="Zhang B."/>
            <person name="Wu H."/>
            <person name="Tang D."/>
            <person name="Shen Q."/>
            <person name="Xue P."/>
            <person name="Zou S."/>
            <person name="Wang X."/>
            <person name="Liu X."/>
            <person name="Wang F."/>
            <person name="Yang Y."/>
            <person name="An X."/>
            <person name="Dong Z."/>
            <person name="Zhang K."/>
            <person name="Zhang X."/>
            <person name="Luo M.C."/>
            <person name="Dvorak J."/>
            <person name="Tong Y."/>
            <person name="Wang J."/>
            <person name="Yang H."/>
            <person name="Li Z."/>
            <person name="Wang D."/>
            <person name="Zhang A."/>
            <person name="Wang J."/>
        </authorList>
    </citation>
    <scope>NUCLEOTIDE SEQUENCE</scope>
    <source>
        <strain evidence="2">cv. G1812</strain>
    </source>
</reference>
<sequence>MLLEKVSGAGRQEFRVGDQWGHQLQLEKVAGKQAGADRRNVVCAEANFFQQGYVCLLLTMRMSHKGSMGIQQQQDDHDSINCKLQTRRRLYARHQGAWCSQATNGGCSTSATQTTIMSS</sequence>
<dbReference type="EnsemblPlants" id="TuG1812G0100004487.01.T02">
    <property type="protein sequence ID" value="TuG1812G0100004487.01.T02"/>
    <property type="gene ID" value="TuG1812G0100004487.01"/>
</dbReference>
<reference evidence="1" key="3">
    <citation type="submission" date="2022-06" db="UniProtKB">
        <authorList>
            <consortium name="EnsemblPlants"/>
        </authorList>
    </citation>
    <scope>IDENTIFICATION</scope>
</reference>
<dbReference type="Gramene" id="TuG1812G0100004491.01.T02">
    <property type="protein sequence ID" value="TuG1812G0100004491.01.T02"/>
    <property type="gene ID" value="TuG1812G0100004491.01"/>
</dbReference>
<dbReference type="Gramene" id="TuG1812G0100004487.01.T02">
    <property type="protein sequence ID" value="TuG1812G0100004487.01.T02"/>
    <property type="gene ID" value="TuG1812G0100004487.01"/>
</dbReference>
<reference evidence="1" key="2">
    <citation type="submission" date="2018-03" db="EMBL/GenBank/DDBJ databases">
        <title>The Triticum urartu genome reveals the dynamic nature of wheat genome evolution.</title>
        <authorList>
            <person name="Ling H."/>
            <person name="Ma B."/>
            <person name="Shi X."/>
            <person name="Liu H."/>
            <person name="Dong L."/>
            <person name="Sun H."/>
            <person name="Cao Y."/>
            <person name="Gao Q."/>
            <person name="Zheng S."/>
            <person name="Li Y."/>
            <person name="Yu Y."/>
            <person name="Du H."/>
            <person name="Qi M."/>
            <person name="Li Y."/>
            <person name="Yu H."/>
            <person name="Cui Y."/>
            <person name="Wang N."/>
            <person name="Chen C."/>
            <person name="Wu H."/>
            <person name="Zhao Y."/>
            <person name="Zhang J."/>
            <person name="Li Y."/>
            <person name="Zhou W."/>
            <person name="Zhang B."/>
            <person name="Hu W."/>
            <person name="Eijk M."/>
            <person name="Tang J."/>
            <person name="Witsenboer H."/>
            <person name="Zhao S."/>
            <person name="Li Z."/>
            <person name="Zhang A."/>
            <person name="Wang D."/>
            <person name="Liang C."/>
        </authorList>
    </citation>
    <scope>NUCLEOTIDE SEQUENCE [LARGE SCALE GENOMIC DNA]</scope>
    <source>
        <strain evidence="1">cv. G1812</strain>
    </source>
</reference>
<accession>A0A8R7K4S0</accession>
<dbReference type="AlphaFoldDB" id="A0A8R7K4S0"/>
<name>A0A8R7K4S0_TRIUA</name>
<organism evidence="1 2">
    <name type="scientific">Triticum urartu</name>
    <name type="common">Red wild einkorn</name>
    <name type="synonym">Crithodium urartu</name>
    <dbReference type="NCBI Taxonomy" id="4572"/>
    <lineage>
        <taxon>Eukaryota</taxon>
        <taxon>Viridiplantae</taxon>
        <taxon>Streptophyta</taxon>
        <taxon>Embryophyta</taxon>
        <taxon>Tracheophyta</taxon>
        <taxon>Spermatophyta</taxon>
        <taxon>Magnoliopsida</taxon>
        <taxon>Liliopsida</taxon>
        <taxon>Poales</taxon>
        <taxon>Poaceae</taxon>
        <taxon>BOP clade</taxon>
        <taxon>Pooideae</taxon>
        <taxon>Triticodae</taxon>
        <taxon>Triticeae</taxon>
        <taxon>Triticinae</taxon>
        <taxon>Triticum</taxon>
    </lineage>
</organism>
<proteinExistence type="predicted"/>
<dbReference type="EnsemblPlants" id="TuG1812G0100004491.01.T02">
    <property type="protein sequence ID" value="TuG1812G0100004491.01.T02"/>
    <property type="gene ID" value="TuG1812G0100004491.01"/>
</dbReference>
<dbReference type="Proteomes" id="UP000015106">
    <property type="component" value="Chromosome 1"/>
</dbReference>
<keyword evidence="2" id="KW-1185">Reference proteome</keyword>
<evidence type="ECO:0000313" key="2">
    <source>
        <dbReference type="Proteomes" id="UP000015106"/>
    </source>
</evidence>
<protein>
    <submittedName>
        <fullName evidence="1">Uncharacterized protein</fullName>
    </submittedName>
</protein>